<evidence type="ECO:0000256" key="5">
    <source>
        <dbReference type="ARBA" id="ARBA00023002"/>
    </source>
</evidence>
<keyword evidence="4" id="KW-0274">FAD</keyword>
<evidence type="ECO:0000256" key="6">
    <source>
        <dbReference type="ARBA" id="ARBA00023033"/>
    </source>
</evidence>
<protein>
    <submittedName>
        <fullName evidence="7">Flavin-containing monooxygenase</fullName>
        <ecNumber evidence="7">1.14.13.-</ecNumber>
    </submittedName>
</protein>
<reference evidence="8" key="1">
    <citation type="journal article" date="2019" name="Int. J. Syst. Evol. Microbiol.">
        <title>The Global Catalogue of Microorganisms (GCM) 10K type strain sequencing project: providing services to taxonomists for standard genome sequencing and annotation.</title>
        <authorList>
            <consortium name="The Broad Institute Genomics Platform"/>
            <consortium name="The Broad Institute Genome Sequencing Center for Infectious Disease"/>
            <person name="Wu L."/>
            <person name="Ma J."/>
        </authorList>
    </citation>
    <scope>NUCLEOTIDE SEQUENCE [LARGE SCALE GENOMIC DNA]</scope>
    <source>
        <strain evidence="8">ICMP 19430</strain>
    </source>
</reference>
<keyword evidence="5 7" id="KW-0560">Oxidoreductase</keyword>
<comment type="cofactor">
    <cofactor evidence="1">
        <name>FAD</name>
        <dbReference type="ChEBI" id="CHEBI:57692"/>
    </cofactor>
</comment>
<gene>
    <name evidence="7" type="ORF">ACFQS9_18405</name>
</gene>
<dbReference type="InterPro" id="IPR036188">
    <property type="entry name" value="FAD/NAD-bd_sf"/>
</dbReference>
<dbReference type="Proteomes" id="UP001596484">
    <property type="component" value="Unassembled WGS sequence"/>
</dbReference>
<evidence type="ECO:0000256" key="1">
    <source>
        <dbReference type="ARBA" id="ARBA00001974"/>
    </source>
</evidence>
<evidence type="ECO:0000256" key="3">
    <source>
        <dbReference type="ARBA" id="ARBA00022630"/>
    </source>
</evidence>
<sequence length="496" mass="55078">MAIDHFDVLIVGAGLSGIGAGYHLKTRCPDKTYAILEARGAIGGTWDLFRYPGVRSDSDMYTLGYSFRPWTDAKAIADGPSILSYVRATAQEEGIDRKIRFDHRVTRAEWSSEDARWTVEAQRGPAAEIVRLTCNFLFMCSGYYDYREGYTPEFAGVDRFAGRVVHPQHWTDDIDWAGKRVVVIGSGATAVTLVPAIAGSAAHVTMLQRSPSYVLSVPDEDVMANRLRALLPPKLAYGIVRWKNVLRFMLFFTMSRRAPGVVKRLVRRQVQAQLPAGFDVDAHFTPRYDPWDQRMCFVPHGDLFRAIRQGQADIVTDRIETFTERGIRLASGSELAADIIVTATGLKLIVGGGVELSVDGVPVDASKALSYKGMMLSDVPNFASCIGYTNASWTLKCDLTCEYVCRLLDHMAANGYPQCTPRNVDPSITTMPIIDFSSGYVQRSIHEFPKQGSRKPWRLYQNYALDIAMLKFGPVEDAMEFVRTDPAGARRADVAG</sequence>
<dbReference type="EC" id="1.14.13.-" evidence="7"/>
<dbReference type="RefSeq" id="WP_378407281.1">
    <property type="nucleotide sequence ID" value="NZ_JBHTCS010000022.1"/>
</dbReference>
<dbReference type="GO" id="GO:0004497">
    <property type="term" value="F:monooxygenase activity"/>
    <property type="evidence" value="ECO:0007669"/>
    <property type="project" value="UniProtKB-KW"/>
</dbReference>
<keyword evidence="8" id="KW-1185">Reference proteome</keyword>
<keyword evidence="6 7" id="KW-0503">Monooxygenase</keyword>
<dbReference type="EMBL" id="JBHTCS010000022">
    <property type="protein sequence ID" value="MFC7449872.1"/>
    <property type="molecule type" value="Genomic_DNA"/>
</dbReference>
<evidence type="ECO:0000256" key="4">
    <source>
        <dbReference type="ARBA" id="ARBA00022827"/>
    </source>
</evidence>
<name>A0ABW2S193_9NOCA</name>
<accession>A0ABW2S193</accession>
<dbReference type="InterPro" id="IPR051820">
    <property type="entry name" value="FAD-binding_MO"/>
</dbReference>
<evidence type="ECO:0000313" key="7">
    <source>
        <dbReference type="EMBL" id="MFC7449872.1"/>
    </source>
</evidence>
<dbReference type="SUPFAM" id="SSF51905">
    <property type="entry name" value="FAD/NAD(P)-binding domain"/>
    <property type="match status" value="1"/>
</dbReference>
<dbReference type="Pfam" id="PF13450">
    <property type="entry name" value="NAD_binding_8"/>
    <property type="match status" value="1"/>
</dbReference>
<dbReference type="PANTHER" id="PTHR43872:SF1">
    <property type="entry name" value="MONOOXYGENASE, PUTATIVE (AFU_ORTHOLOGUE AFUA_8G02570)-RELATED"/>
    <property type="match status" value="1"/>
</dbReference>
<dbReference type="Gene3D" id="3.50.50.60">
    <property type="entry name" value="FAD/NAD(P)-binding domain"/>
    <property type="match status" value="2"/>
</dbReference>
<keyword evidence="3" id="KW-0285">Flavoprotein</keyword>
<comment type="caution">
    <text evidence="7">The sequence shown here is derived from an EMBL/GenBank/DDBJ whole genome shotgun (WGS) entry which is preliminary data.</text>
</comment>
<dbReference type="Pfam" id="PF00743">
    <property type="entry name" value="FMO-like"/>
    <property type="match status" value="1"/>
</dbReference>
<evidence type="ECO:0000256" key="2">
    <source>
        <dbReference type="ARBA" id="ARBA00010139"/>
    </source>
</evidence>
<dbReference type="PANTHER" id="PTHR43872">
    <property type="entry name" value="MONOOXYGENASE, PUTATIVE (AFU_ORTHOLOGUE AFUA_8G02570)-RELATED"/>
    <property type="match status" value="1"/>
</dbReference>
<organism evidence="7 8">
    <name type="scientific">Rhodococcus daqingensis</name>
    <dbReference type="NCBI Taxonomy" id="2479363"/>
    <lineage>
        <taxon>Bacteria</taxon>
        <taxon>Bacillati</taxon>
        <taxon>Actinomycetota</taxon>
        <taxon>Actinomycetes</taxon>
        <taxon>Mycobacteriales</taxon>
        <taxon>Nocardiaceae</taxon>
        <taxon>Rhodococcus</taxon>
    </lineage>
</organism>
<dbReference type="InterPro" id="IPR020946">
    <property type="entry name" value="Flavin_mOase-like"/>
</dbReference>
<proteinExistence type="inferred from homology"/>
<comment type="similarity">
    <text evidence="2">Belongs to the FAD-binding monooxygenase family.</text>
</comment>
<evidence type="ECO:0000313" key="8">
    <source>
        <dbReference type="Proteomes" id="UP001596484"/>
    </source>
</evidence>